<feature type="domain" description="PH" evidence="2">
    <location>
        <begin position="1"/>
        <end position="20"/>
    </location>
</feature>
<evidence type="ECO:0000256" key="1">
    <source>
        <dbReference type="SAM" id="Phobius"/>
    </source>
</evidence>
<dbReference type="InterPro" id="IPR055997">
    <property type="entry name" value="DUF7575"/>
</dbReference>
<gene>
    <name evidence="3" type="ORF">ACFOZ7_14075</name>
</gene>
<accession>A0ABD5P1V4</accession>
<keyword evidence="1" id="KW-0472">Membrane</keyword>
<name>A0ABD5P1V4_9EURY</name>
<organism evidence="3 4">
    <name type="scientific">Natribaculum luteum</name>
    <dbReference type="NCBI Taxonomy" id="1586232"/>
    <lineage>
        <taxon>Archaea</taxon>
        <taxon>Methanobacteriati</taxon>
        <taxon>Methanobacteriota</taxon>
        <taxon>Stenosarchaea group</taxon>
        <taxon>Halobacteria</taxon>
        <taxon>Halobacteriales</taxon>
        <taxon>Natrialbaceae</taxon>
        <taxon>Natribaculum</taxon>
    </lineage>
</organism>
<comment type="caution">
    <text evidence="3">The sequence shown here is derived from an EMBL/GenBank/DDBJ whole genome shotgun (WGS) entry which is preliminary data.</text>
</comment>
<feature type="transmembrane region" description="Helical" evidence="1">
    <location>
        <begin position="12"/>
        <end position="28"/>
    </location>
</feature>
<evidence type="ECO:0000313" key="4">
    <source>
        <dbReference type="Proteomes" id="UP001595821"/>
    </source>
</evidence>
<proteinExistence type="predicted"/>
<keyword evidence="1" id="KW-1133">Transmembrane helix</keyword>
<dbReference type="PROSITE" id="PS50003">
    <property type="entry name" value="PH_DOMAIN"/>
    <property type="match status" value="1"/>
</dbReference>
<protein>
    <submittedName>
        <fullName evidence="3">DUF6677 family protein</fullName>
    </submittedName>
</protein>
<dbReference type="RefSeq" id="WP_246975307.1">
    <property type="nucleotide sequence ID" value="NZ_CP095398.1"/>
</dbReference>
<dbReference type="EMBL" id="JBHSDJ010000112">
    <property type="protein sequence ID" value="MFC4248055.1"/>
    <property type="molecule type" value="Genomic_DNA"/>
</dbReference>
<evidence type="ECO:0000313" key="3">
    <source>
        <dbReference type="EMBL" id="MFC4248055.1"/>
    </source>
</evidence>
<evidence type="ECO:0000259" key="2">
    <source>
        <dbReference type="PROSITE" id="PS50003"/>
    </source>
</evidence>
<dbReference type="InterPro" id="IPR001849">
    <property type="entry name" value="PH_domain"/>
</dbReference>
<keyword evidence="1" id="KW-0812">Transmembrane</keyword>
<feature type="transmembrane region" description="Helical" evidence="1">
    <location>
        <begin position="35"/>
        <end position="54"/>
    </location>
</feature>
<dbReference type="AlphaFoldDB" id="A0ABD5P1V4"/>
<sequence length="144" mass="15762">MAKSTSQKRPWLAALLAVVATGLGHLYLRRWRRAFAWLAVSFAVTALFVEPAAVDEFIVGNWTPDTLRAIAPMLVVVGLSIVDAYLLARTQNLGTRPSSLSDGDAASCPHCGNELDPELEFCHWCTNPIADADHDRTEPSERSN</sequence>
<dbReference type="GeneID" id="71856265"/>
<reference evidence="3 4" key="1">
    <citation type="journal article" date="2014" name="Int. J. Syst. Evol. Microbiol.">
        <title>Complete genome sequence of Corynebacterium casei LMG S-19264T (=DSM 44701T), isolated from a smear-ripened cheese.</title>
        <authorList>
            <consortium name="US DOE Joint Genome Institute (JGI-PGF)"/>
            <person name="Walter F."/>
            <person name="Albersmeier A."/>
            <person name="Kalinowski J."/>
            <person name="Ruckert C."/>
        </authorList>
    </citation>
    <scope>NUCLEOTIDE SEQUENCE [LARGE SCALE GENOMIC DNA]</scope>
    <source>
        <strain evidence="3 4">IBRC-M 10912</strain>
    </source>
</reference>
<dbReference type="Proteomes" id="UP001595821">
    <property type="component" value="Unassembled WGS sequence"/>
</dbReference>
<dbReference type="Pfam" id="PF24460">
    <property type="entry name" value="DUF7575"/>
    <property type="match status" value="1"/>
</dbReference>
<feature type="transmembrane region" description="Helical" evidence="1">
    <location>
        <begin position="66"/>
        <end position="88"/>
    </location>
</feature>